<evidence type="ECO:0000256" key="1">
    <source>
        <dbReference type="ARBA" id="ARBA00005083"/>
    </source>
</evidence>
<dbReference type="InterPro" id="IPR036318">
    <property type="entry name" value="FAD-bd_PCMH-like_sf"/>
</dbReference>
<dbReference type="UniPathway" id="UPA00771">
    <property type="reaction ID" value="UER00766"/>
</dbReference>
<comment type="pathway">
    <text evidence="1">Cofactor biosynthesis; D-erythroascorbate biosynthesis; dehydro-D-arabinono-1,4-lactone from D-arabinose: step 2/2.</text>
</comment>
<dbReference type="GO" id="GO:0005739">
    <property type="term" value="C:mitochondrion"/>
    <property type="evidence" value="ECO:0007669"/>
    <property type="project" value="TreeGrafter"/>
</dbReference>
<dbReference type="GO" id="GO:0016020">
    <property type="term" value="C:membrane"/>
    <property type="evidence" value="ECO:0007669"/>
    <property type="project" value="InterPro"/>
</dbReference>
<dbReference type="InterPro" id="IPR016166">
    <property type="entry name" value="FAD-bd_PCMH"/>
</dbReference>
<reference evidence="6 7" key="1">
    <citation type="journal article" date="2020" name="ISME J.">
        <title>Uncovering the hidden diversity of litter-decomposition mechanisms in mushroom-forming fungi.</title>
        <authorList>
            <person name="Floudas D."/>
            <person name="Bentzer J."/>
            <person name="Ahren D."/>
            <person name="Johansson T."/>
            <person name="Persson P."/>
            <person name="Tunlid A."/>
        </authorList>
    </citation>
    <scope>NUCLEOTIDE SEQUENCE [LARGE SCALE GENOMIC DNA]</scope>
    <source>
        <strain evidence="6 7">CBS 406.79</strain>
    </source>
</reference>
<dbReference type="Pfam" id="PF01565">
    <property type="entry name" value="FAD_binding_4"/>
    <property type="match status" value="1"/>
</dbReference>
<feature type="domain" description="FAD-binding PCMH-type" evidence="5">
    <location>
        <begin position="194"/>
        <end position="382"/>
    </location>
</feature>
<dbReference type="Gene3D" id="3.30.465.10">
    <property type="match status" value="2"/>
</dbReference>
<evidence type="ECO:0000313" key="7">
    <source>
        <dbReference type="Proteomes" id="UP000518752"/>
    </source>
</evidence>
<comment type="caution">
    <text evidence="6">The sequence shown here is derived from an EMBL/GenBank/DDBJ whole genome shotgun (WGS) entry which is preliminary data.</text>
</comment>
<keyword evidence="7" id="KW-1185">Reference proteome</keyword>
<organism evidence="6 7">
    <name type="scientific">Collybiopsis confluens</name>
    <dbReference type="NCBI Taxonomy" id="2823264"/>
    <lineage>
        <taxon>Eukaryota</taxon>
        <taxon>Fungi</taxon>
        <taxon>Dikarya</taxon>
        <taxon>Basidiomycota</taxon>
        <taxon>Agaricomycotina</taxon>
        <taxon>Agaricomycetes</taxon>
        <taxon>Agaricomycetidae</taxon>
        <taxon>Agaricales</taxon>
        <taxon>Marasmiineae</taxon>
        <taxon>Omphalotaceae</taxon>
        <taxon>Collybiopsis</taxon>
    </lineage>
</organism>
<evidence type="ECO:0000259" key="5">
    <source>
        <dbReference type="PROSITE" id="PS51387"/>
    </source>
</evidence>
<dbReference type="PANTHER" id="PTHR43762">
    <property type="entry name" value="L-GULONOLACTONE OXIDASE"/>
    <property type="match status" value="1"/>
</dbReference>
<evidence type="ECO:0000313" key="6">
    <source>
        <dbReference type="EMBL" id="KAF5391482.1"/>
    </source>
</evidence>
<dbReference type="PANTHER" id="PTHR43762:SF1">
    <property type="entry name" value="D-ARABINONO-1,4-LACTONE OXIDASE"/>
    <property type="match status" value="1"/>
</dbReference>
<proteinExistence type="predicted"/>
<name>A0A8H5HXR7_9AGAR</name>
<dbReference type="Gene3D" id="3.30.43.10">
    <property type="entry name" value="Uridine Diphospho-n-acetylenolpyruvylglucosamine Reductase, domain 2"/>
    <property type="match status" value="2"/>
</dbReference>
<dbReference type="EC" id="1.1.3.37" evidence="2"/>
<dbReference type="InterPro" id="IPR006094">
    <property type="entry name" value="Oxid_FAD_bind_N"/>
</dbReference>
<dbReference type="SUPFAM" id="SSF56176">
    <property type="entry name" value="FAD-binding/transporter-associated domain-like"/>
    <property type="match status" value="2"/>
</dbReference>
<dbReference type="Pfam" id="PF04030">
    <property type="entry name" value="ALO"/>
    <property type="match status" value="2"/>
</dbReference>
<dbReference type="OrthoDB" id="610608at2759"/>
<sequence length="1376" mass="155379">MLFNVCGGQRTRKQRGFSGMYFSVGAVETGRSLKTITAHNAELLEEFRRESEKNPRLKPMYDICVDVGEGLPNPKLFFNLWQLVQKDEELLALYKEKVDDDIHAVGSALANVLGGGDERKSSAFTRHYKDTGRVHAPQNESQLNSVPKKQSFMYTDFVNFVATHGKEGPDVLEKDGKRMVYLENEVFENWGRTVKNTPSYTFTAKTKTGVQNLVKWARKQDKRVRVAGFRHTWGDLFSADGDIVVILLPLSTTIDLPSRLKIDKSSDLQGINVTQKDGQYLAKIAAGTTSDQFREWCLENKTVALPLNVIMVEITFGGSNAPVCHGAGITTSTLSDLVAEVEYVDAQGNIQTVNDPAELRAAAGCFGLLGIVLSITLRVDKMQKAIMKPQKFPAPLAIPPPPNYPVPKEIDMSKYSSQQLQAAQKAFEDAVENQYYVEWFWFPFQEDVWVNVWNRAEITADEELDAYPSNFQAGLQWLEGFFGEIIVNWSVFQALSGRLQAYLFGTIGMLQMPSVPDDKHAIQTYVSEALHFRRGTQNMRCLASEWEIPIPAAKGGKTRDYSVIQRAWWDGITAFYKNVDTCPMRVTLEMRLTGSSNILLAPQQHNDFGTCCIEVLTTLNPTRDEWRDFKQQVVNLWASYTDADGKPLNIRPHWAKEWQGLQVRGKDVIEYLREDAYAEEIKDFVGCIECDKNPQLKPLYEIFVNVQDGLPNPKLFFDLWQLVQQDKELLGLYKEKVDNDLNAVGSALAHLFDKGNDVVSNAFTKYYEKTGRADAPQDESQLNSVPKKQSFMYTDFIDFVATHGKESLDVYEGDGNPMVYLENEVFENWGRTVKNTPSYTFTAKTRAGVQNLIKWASKQNKRVRGQDSGETYQGRSSINFLFLSCCRHTWGDLFSADGDIVVILLPLSTTIDLPSRLRIDKSSDLQGINVTQKDGQYLAKIAAGTTNDQFREWCLENKSVALPLNVIMVEITFGGSNAPVCHGAGITTSTLSDLVAEVEYVDPQGNIQTVNDPAELRAAAGCFGLLGIVLSVTLRVDKMQKAIMQPQKLPAPLAIPPPPNYPVPKEIDMSKYSSQQLQAAQKAFEDAVENQYYVEWFWFPFQEDVWVNVWKQAEITADEELDAYPSNFQAGLQWLEGFFGEIIVNWSVFQALSGRLQAYLLGTIGMLQMPSVPDDKHAIQTYVSEALHFRRGTQNMRCLDSEWEIPIPAVKGGKTRDYLVIQRAWWDGITTFYKNVDTCPMRVTLEMRLTGSSDILLAPQQHNDFGTCAIEVLTTLNSTRDEWKHYKQQVVDLWASYTDADGKPLNIRPHWAKEWQGLQVRGKDVIEYLREDAYAEEIKEFVGTLSSITSKRGSSLDETRERFSNPLLEKLVFGVE</sequence>
<dbReference type="Proteomes" id="UP000518752">
    <property type="component" value="Unassembled WGS sequence"/>
</dbReference>
<accession>A0A8H5HXR7</accession>
<protein>
    <recommendedName>
        <fullName evidence="2">D-arabinono-1,4-lactone oxidase</fullName>
        <ecNumber evidence="2">1.1.3.37</ecNumber>
    </recommendedName>
    <alternativeName>
        <fullName evidence="4">L-galactono-gamma-lactone oxidase</fullName>
    </alternativeName>
</protein>
<evidence type="ECO:0000256" key="3">
    <source>
        <dbReference type="ARBA" id="ARBA00023002"/>
    </source>
</evidence>
<keyword evidence="3" id="KW-0560">Oxidoreductase</keyword>
<gene>
    <name evidence="6" type="ORF">D9757_002439</name>
</gene>
<dbReference type="InterPro" id="IPR016167">
    <property type="entry name" value="FAD-bd_PCMH_sub1"/>
</dbReference>
<evidence type="ECO:0000256" key="2">
    <source>
        <dbReference type="ARBA" id="ARBA00013136"/>
    </source>
</evidence>
<dbReference type="GO" id="GO:0071949">
    <property type="term" value="F:FAD binding"/>
    <property type="evidence" value="ECO:0007669"/>
    <property type="project" value="InterPro"/>
</dbReference>
<dbReference type="Gene3D" id="3.30.70.2520">
    <property type="match status" value="1"/>
</dbReference>
<dbReference type="PROSITE" id="PS51387">
    <property type="entry name" value="FAD_PCMH"/>
    <property type="match status" value="2"/>
</dbReference>
<dbReference type="GO" id="GO:0003885">
    <property type="term" value="F:D-arabinono-1,4-lactone oxidase activity"/>
    <property type="evidence" value="ECO:0007669"/>
    <property type="project" value="UniProtKB-EC"/>
</dbReference>
<evidence type="ECO:0000256" key="4">
    <source>
        <dbReference type="ARBA" id="ARBA00033418"/>
    </source>
</evidence>
<dbReference type="InterPro" id="IPR007173">
    <property type="entry name" value="ALO_C"/>
</dbReference>
<dbReference type="InterPro" id="IPR010031">
    <property type="entry name" value="FAD_lactone_oxidase-like"/>
</dbReference>
<dbReference type="EMBL" id="JAACJN010000009">
    <property type="protein sequence ID" value="KAF5391482.1"/>
    <property type="molecule type" value="Genomic_DNA"/>
</dbReference>
<dbReference type="InterPro" id="IPR016169">
    <property type="entry name" value="FAD-bd_PCMH_sub2"/>
</dbReference>
<feature type="domain" description="FAD-binding PCMH-type" evidence="5">
    <location>
        <begin position="833"/>
        <end position="1039"/>
    </location>
</feature>